<dbReference type="GO" id="GO:1990817">
    <property type="term" value="F:poly(A) RNA polymerase activity"/>
    <property type="evidence" value="ECO:0007669"/>
    <property type="project" value="InterPro"/>
</dbReference>
<dbReference type="PANTHER" id="PTHR23092">
    <property type="entry name" value="POLY(A) RNA POLYMERASE"/>
    <property type="match status" value="1"/>
</dbReference>
<dbReference type="Gene3D" id="1.10.1410.10">
    <property type="match status" value="1"/>
</dbReference>
<evidence type="ECO:0000256" key="3">
    <source>
        <dbReference type="SAM" id="MobiDB-lite"/>
    </source>
</evidence>
<keyword evidence="4" id="KW-0472">Membrane</keyword>
<feature type="domain" description="PAP-associated" evidence="5">
    <location>
        <begin position="54"/>
        <end position="128"/>
    </location>
</feature>
<gene>
    <name evidence="6" type="ORF">K452DRAFT_282448</name>
</gene>
<dbReference type="GO" id="GO:0043634">
    <property type="term" value="P:polyadenylation-dependent ncRNA catabolic process"/>
    <property type="evidence" value="ECO:0007669"/>
    <property type="project" value="TreeGrafter"/>
</dbReference>
<dbReference type="EMBL" id="ML995474">
    <property type="protein sequence ID" value="KAF2147443.1"/>
    <property type="molecule type" value="Genomic_DNA"/>
</dbReference>
<dbReference type="OrthoDB" id="273917at2759"/>
<dbReference type="InterPro" id="IPR045862">
    <property type="entry name" value="Trf4-like"/>
</dbReference>
<dbReference type="GO" id="GO:0003729">
    <property type="term" value="F:mRNA binding"/>
    <property type="evidence" value="ECO:0007669"/>
    <property type="project" value="TreeGrafter"/>
</dbReference>
<evidence type="ECO:0000256" key="4">
    <source>
        <dbReference type="SAM" id="Phobius"/>
    </source>
</evidence>
<feature type="transmembrane region" description="Helical" evidence="4">
    <location>
        <begin position="26"/>
        <end position="44"/>
    </location>
</feature>
<sequence>MEEYPALRAIYTVVRQMLEVRGLTDVYFGGLGSYSIFMMVVASFKLHPRPENDSLAQHLIDFLTFYTKLDTNELWVSIEPPSLTKKIEAKPKQSIEEKQKLKDQLGIGKVNPNQPYLLSLRDPADKSNDLGRKCFCWKHVQTTMAVLREELLLRLEANDGTLLLTPLVGRNFKLLETKREHLQKFYSGRNMDNALRYLEGGFGTGSGNDSGESNMESAKDSEESNIESVRDVEESNVESAGEVEESHMESAGEFEESNLESAGELEGSNTGSAEGFKEPTLDSDKASEEPSEDKTEGSSST</sequence>
<dbReference type="GO" id="GO:0005730">
    <property type="term" value="C:nucleolus"/>
    <property type="evidence" value="ECO:0007669"/>
    <property type="project" value="TreeGrafter"/>
</dbReference>
<organism evidence="6 7">
    <name type="scientific">Aplosporella prunicola CBS 121167</name>
    <dbReference type="NCBI Taxonomy" id="1176127"/>
    <lineage>
        <taxon>Eukaryota</taxon>
        <taxon>Fungi</taxon>
        <taxon>Dikarya</taxon>
        <taxon>Ascomycota</taxon>
        <taxon>Pezizomycotina</taxon>
        <taxon>Dothideomycetes</taxon>
        <taxon>Dothideomycetes incertae sedis</taxon>
        <taxon>Botryosphaeriales</taxon>
        <taxon>Aplosporellaceae</taxon>
        <taxon>Aplosporella</taxon>
    </lineage>
</organism>
<keyword evidence="1" id="KW-0479">Metal-binding</keyword>
<dbReference type="PANTHER" id="PTHR23092:SF15">
    <property type="entry name" value="INACTIVE NON-CANONICAL POLY(A) RNA POLYMERASE PROTEIN TRF4-2-RELATED"/>
    <property type="match status" value="1"/>
</dbReference>
<feature type="region of interest" description="Disordered" evidence="3">
    <location>
        <begin position="202"/>
        <end position="301"/>
    </location>
</feature>
<dbReference type="GeneID" id="54297085"/>
<dbReference type="RefSeq" id="XP_033403151.1">
    <property type="nucleotide sequence ID" value="XM_033539589.1"/>
</dbReference>
<evidence type="ECO:0000313" key="7">
    <source>
        <dbReference type="Proteomes" id="UP000799438"/>
    </source>
</evidence>
<dbReference type="Pfam" id="PF03828">
    <property type="entry name" value="PAP_assoc"/>
    <property type="match status" value="1"/>
</dbReference>
<evidence type="ECO:0000259" key="5">
    <source>
        <dbReference type="Pfam" id="PF03828"/>
    </source>
</evidence>
<keyword evidence="4" id="KW-1133">Transmembrane helix</keyword>
<accession>A0A6A6BVR8</accession>
<evidence type="ECO:0000256" key="1">
    <source>
        <dbReference type="ARBA" id="ARBA00022723"/>
    </source>
</evidence>
<evidence type="ECO:0000313" key="6">
    <source>
        <dbReference type="EMBL" id="KAF2147443.1"/>
    </source>
</evidence>
<evidence type="ECO:0000256" key="2">
    <source>
        <dbReference type="ARBA" id="ARBA00022842"/>
    </source>
</evidence>
<dbReference type="InterPro" id="IPR002058">
    <property type="entry name" value="PAP_assoc"/>
</dbReference>
<dbReference type="GO" id="GO:0046872">
    <property type="term" value="F:metal ion binding"/>
    <property type="evidence" value="ECO:0007669"/>
    <property type="project" value="UniProtKB-KW"/>
</dbReference>
<reference evidence="6" key="1">
    <citation type="journal article" date="2020" name="Stud. Mycol.">
        <title>101 Dothideomycetes genomes: a test case for predicting lifestyles and emergence of pathogens.</title>
        <authorList>
            <person name="Haridas S."/>
            <person name="Albert R."/>
            <person name="Binder M."/>
            <person name="Bloem J."/>
            <person name="Labutti K."/>
            <person name="Salamov A."/>
            <person name="Andreopoulos B."/>
            <person name="Baker S."/>
            <person name="Barry K."/>
            <person name="Bills G."/>
            <person name="Bluhm B."/>
            <person name="Cannon C."/>
            <person name="Castanera R."/>
            <person name="Culley D."/>
            <person name="Daum C."/>
            <person name="Ezra D."/>
            <person name="Gonzalez J."/>
            <person name="Henrissat B."/>
            <person name="Kuo A."/>
            <person name="Liang C."/>
            <person name="Lipzen A."/>
            <person name="Lutzoni F."/>
            <person name="Magnuson J."/>
            <person name="Mondo S."/>
            <person name="Nolan M."/>
            <person name="Ohm R."/>
            <person name="Pangilinan J."/>
            <person name="Park H.-J."/>
            <person name="Ramirez L."/>
            <person name="Alfaro M."/>
            <person name="Sun H."/>
            <person name="Tritt A."/>
            <person name="Yoshinaga Y."/>
            <person name="Zwiers L.-H."/>
            <person name="Turgeon B."/>
            <person name="Goodwin S."/>
            <person name="Spatafora J."/>
            <person name="Crous P."/>
            <person name="Grigoriev I."/>
        </authorList>
    </citation>
    <scope>NUCLEOTIDE SEQUENCE</scope>
    <source>
        <strain evidence="6">CBS 121167</strain>
    </source>
</reference>
<feature type="compositionally biased region" description="Basic and acidic residues" evidence="3">
    <location>
        <begin position="275"/>
        <end position="301"/>
    </location>
</feature>
<keyword evidence="4" id="KW-0812">Transmembrane</keyword>
<dbReference type="GO" id="GO:0031499">
    <property type="term" value="C:TRAMP complex"/>
    <property type="evidence" value="ECO:0007669"/>
    <property type="project" value="TreeGrafter"/>
</dbReference>
<protein>
    <recommendedName>
        <fullName evidence="5">PAP-associated domain-containing protein</fullName>
    </recommendedName>
</protein>
<keyword evidence="7" id="KW-1185">Reference proteome</keyword>
<feature type="compositionally biased region" description="Basic and acidic residues" evidence="3">
    <location>
        <begin position="217"/>
        <end position="233"/>
    </location>
</feature>
<dbReference type="Proteomes" id="UP000799438">
    <property type="component" value="Unassembled WGS sequence"/>
</dbReference>
<dbReference type="GO" id="GO:0031123">
    <property type="term" value="P:RNA 3'-end processing"/>
    <property type="evidence" value="ECO:0007669"/>
    <property type="project" value="TreeGrafter"/>
</dbReference>
<keyword evidence="2" id="KW-0460">Magnesium</keyword>
<proteinExistence type="predicted"/>
<dbReference type="SUPFAM" id="SSF81631">
    <property type="entry name" value="PAP/OAS1 substrate-binding domain"/>
    <property type="match status" value="1"/>
</dbReference>
<name>A0A6A6BVR8_9PEZI</name>
<dbReference type="AlphaFoldDB" id="A0A6A6BVR8"/>